<proteinExistence type="predicted"/>
<dbReference type="EMBL" id="CAJFDI010000002">
    <property type="protein sequence ID" value="CAD5215467.1"/>
    <property type="molecule type" value="Genomic_DNA"/>
</dbReference>
<dbReference type="Proteomes" id="UP000582659">
    <property type="component" value="Unassembled WGS sequence"/>
</dbReference>
<protein>
    <submittedName>
        <fullName evidence="2">(pine wood nematode) hypothetical protein</fullName>
    </submittedName>
</protein>
<gene>
    <name evidence="2" type="ORF">BXYJ_LOCUS4044</name>
</gene>
<dbReference type="EMBL" id="CAJFCV020000002">
    <property type="protein sequence ID" value="CAG9097352.1"/>
    <property type="molecule type" value="Genomic_DNA"/>
</dbReference>
<keyword evidence="4" id="KW-1185">Reference proteome</keyword>
<evidence type="ECO:0000313" key="2">
    <source>
        <dbReference type="EMBL" id="CAD5215467.1"/>
    </source>
</evidence>
<dbReference type="Proteomes" id="UP000659654">
    <property type="component" value="Unassembled WGS sequence"/>
</dbReference>
<dbReference type="AlphaFoldDB" id="A0A1I7SSP2"/>
<evidence type="ECO:0000256" key="1">
    <source>
        <dbReference type="SAM" id="MobiDB-lite"/>
    </source>
</evidence>
<name>A0A1I7SSP2_BURXY</name>
<dbReference type="eggNOG" id="ENOG502T25N">
    <property type="taxonomic scope" value="Eukaryota"/>
</dbReference>
<sequence>MERRPQHLFQPHYRSANSLNRRVSMTCNCIENPNHRHLTLHNRTGTLRCASNPPVDSKSRPKRDFRFQVIELREGPKWFIWPSNKSHGDENNLLSQEFNQENQGHRSRSQVEQESRPIPIKSPRLDGRKSSMDAYSEPSTSRRRVESEQLGLRMSPASLSSGGSNQSSLSSGSTTFQILSVSSKWEHQSEDEEAEDIENGNRFSGRSSSHVELSTPLAVNYKPVSVESNNN</sequence>
<reference evidence="2" key="2">
    <citation type="submission" date="2020-09" db="EMBL/GenBank/DDBJ databases">
        <authorList>
            <person name="Kikuchi T."/>
        </authorList>
    </citation>
    <scope>NUCLEOTIDE SEQUENCE</scope>
    <source>
        <strain evidence="2">Ka4C1</strain>
    </source>
</reference>
<feature type="compositionally biased region" description="Acidic residues" evidence="1">
    <location>
        <begin position="189"/>
        <end position="198"/>
    </location>
</feature>
<dbReference type="WBParaSite" id="BXY_1605900.1">
    <property type="protein sequence ID" value="BXY_1605900.1"/>
    <property type="gene ID" value="BXY_1605900"/>
</dbReference>
<feature type="compositionally biased region" description="Low complexity" evidence="1">
    <location>
        <begin position="158"/>
        <end position="173"/>
    </location>
</feature>
<dbReference type="Proteomes" id="UP000095284">
    <property type="component" value="Unplaced"/>
</dbReference>
<feature type="compositionally biased region" description="Polar residues" evidence="1">
    <location>
        <begin position="174"/>
        <end position="183"/>
    </location>
</feature>
<evidence type="ECO:0000313" key="3">
    <source>
        <dbReference type="Proteomes" id="UP000095284"/>
    </source>
</evidence>
<feature type="region of interest" description="Disordered" evidence="1">
    <location>
        <begin position="100"/>
        <end position="212"/>
    </location>
</feature>
<evidence type="ECO:0000313" key="4">
    <source>
        <dbReference type="Proteomes" id="UP000659654"/>
    </source>
</evidence>
<evidence type="ECO:0000313" key="5">
    <source>
        <dbReference type="WBParaSite" id="BXY_1605900.1"/>
    </source>
</evidence>
<accession>A0A1I7SSP2</accession>
<dbReference type="OrthoDB" id="5806033at2759"/>
<reference evidence="5" key="1">
    <citation type="submission" date="2016-11" db="UniProtKB">
        <authorList>
            <consortium name="WormBaseParasite"/>
        </authorList>
    </citation>
    <scope>IDENTIFICATION</scope>
</reference>
<feature type="compositionally biased region" description="Polar residues" evidence="1">
    <location>
        <begin position="201"/>
        <end position="212"/>
    </location>
</feature>
<organism evidence="3 5">
    <name type="scientific">Bursaphelenchus xylophilus</name>
    <name type="common">Pinewood nematode worm</name>
    <name type="synonym">Aphelenchoides xylophilus</name>
    <dbReference type="NCBI Taxonomy" id="6326"/>
    <lineage>
        <taxon>Eukaryota</taxon>
        <taxon>Metazoa</taxon>
        <taxon>Ecdysozoa</taxon>
        <taxon>Nematoda</taxon>
        <taxon>Chromadorea</taxon>
        <taxon>Rhabditida</taxon>
        <taxon>Tylenchina</taxon>
        <taxon>Tylenchomorpha</taxon>
        <taxon>Aphelenchoidea</taxon>
        <taxon>Aphelenchoididae</taxon>
        <taxon>Bursaphelenchus</taxon>
    </lineage>
</organism>